<dbReference type="PANTHER" id="PTHR16736:SF4">
    <property type="entry name" value="CORTEXIN-2-LIKE"/>
    <property type="match status" value="1"/>
</dbReference>
<dbReference type="Ensembl" id="ENSPCET00000027671.1">
    <property type="protein sequence ID" value="ENSPCEP00000026776.1"/>
    <property type="gene ID" value="ENSPCEG00000020047.1"/>
</dbReference>
<evidence type="ECO:0000256" key="1">
    <source>
        <dbReference type="ARBA" id="ARBA00004167"/>
    </source>
</evidence>
<keyword evidence="3 5" id="KW-1133">Transmembrane helix</keyword>
<dbReference type="Proteomes" id="UP000694393">
    <property type="component" value="Unplaced"/>
</dbReference>
<dbReference type="AlphaFoldDB" id="A0A8C8SXT3"/>
<organism evidence="6 7">
    <name type="scientific">Pelusios castaneus</name>
    <name type="common">West African mud turtle</name>
    <dbReference type="NCBI Taxonomy" id="367368"/>
    <lineage>
        <taxon>Eukaryota</taxon>
        <taxon>Metazoa</taxon>
        <taxon>Chordata</taxon>
        <taxon>Craniata</taxon>
        <taxon>Vertebrata</taxon>
        <taxon>Euteleostomi</taxon>
        <taxon>Archelosauria</taxon>
        <taxon>Testudinata</taxon>
        <taxon>Testudines</taxon>
        <taxon>Pleurodira</taxon>
        <taxon>Pelomedusidae</taxon>
        <taxon>Pelusios</taxon>
    </lineage>
</organism>
<comment type="subcellular location">
    <subcellularLocation>
        <location evidence="1">Membrane</location>
        <topology evidence="1">Single-pass membrane protein</topology>
    </subcellularLocation>
</comment>
<keyword evidence="7" id="KW-1185">Reference proteome</keyword>
<dbReference type="InterPro" id="IPR020066">
    <property type="entry name" value="Cortexin"/>
</dbReference>
<evidence type="ECO:0000313" key="7">
    <source>
        <dbReference type="Proteomes" id="UP000694393"/>
    </source>
</evidence>
<name>A0A8C8SXT3_9SAUR</name>
<sequence>MTNLLQHPLNSTNCIAVLFNTSISFSIISLEQKAAFVFLFIFLGILIVHCCWILLDLYRSMPSFTWTDYVEKDTFNYRLI</sequence>
<proteinExistence type="predicted"/>
<dbReference type="Pfam" id="PF11057">
    <property type="entry name" value="Cortexin"/>
    <property type="match status" value="1"/>
</dbReference>
<feature type="transmembrane region" description="Helical" evidence="5">
    <location>
        <begin position="36"/>
        <end position="55"/>
    </location>
</feature>
<evidence type="ECO:0000256" key="4">
    <source>
        <dbReference type="ARBA" id="ARBA00023136"/>
    </source>
</evidence>
<evidence type="ECO:0000313" key="6">
    <source>
        <dbReference type="Ensembl" id="ENSPCEP00000026776.1"/>
    </source>
</evidence>
<reference evidence="6" key="1">
    <citation type="submission" date="2025-08" db="UniProtKB">
        <authorList>
            <consortium name="Ensembl"/>
        </authorList>
    </citation>
    <scope>IDENTIFICATION</scope>
</reference>
<evidence type="ECO:0000256" key="3">
    <source>
        <dbReference type="ARBA" id="ARBA00022989"/>
    </source>
</evidence>
<dbReference type="PANTHER" id="PTHR16736">
    <property type="entry name" value="CORTEXIN-1-RELATED"/>
    <property type="match status" value="1"/>
</dbReference>
<evidence type="ECO:0000256" key="5">
    <source>
        <dbReference type="SAM" id="Phobius"/>
    </source>
</evidence>
<protein>
    <submittedName>
        <fullName evidence="6">Uncharacterized protein</fullName>
    </submittedName>
</protein>
<reference evidence="6" key="2">
    <citation type="submission" date="2025-09" db="UniProtKB">
        <authorList>
            <consortium name="Ensembl"/>
        </authorList>
    </citation>
    <scope>IDENTIFICATION</scope>
</reference>
<keyword evidence="4 5" id="KW-0472">Membrane</keyword>
<evidence type="ECO:0000256" key="2">
    <source>
        <dbReference type="ARBA" id="ARBA00022692"/>
    </source>
</evidence>
<accession>A0A8C8SXT3</accession>
<dbReference type="GO" id="GO:0016020">
    <property type="term" value="C:membrane"/>
    <property type="evidence" value="ECO:0007669"/>
    <property type="project" value="UniProtKB-SubCell"/>
</dbReference>
<keyword evidence="2 5" id="KW-0812">Transmembrane</keyword>